<dbReference type="RefSeq" id="WP_307408329.1">
    <property type="nucleotide sequence ID" value="NZ_JAUSUR010000004.1"/>
</dbReference>
<dbReference type="InterPro" id="IPR014825">
    <property type="entry name" value="DNA_alkylation"/>
</dbReference>
<dbReference type="SUPFAM" id="SSF48371">
    <property type="entry name" value="ARM repeat"/>
    <property type="match status" value="1"/>
</dbReference>
<proteinExistence type="predicted"/>
<evidence type="ECO:0000313" key="1">
    <source>
        <dbReference type="EMBL" id="MDQ0361524.1"/>
    </source>
</evidence>
<dbReference type="CDD" id="cd06561">
    <property type="entry name" value="AlkD_like"/>
    <property type="match status" value="1"/>
</dbReference>
<dbReference type="PANTHER" id="PTHR34070">
    <property type="entry name" value="ARMADILLO-TYPE FOLD"/>
    <property type="match status" value="1"/>
</dbReference>
<comment type="caution">
    <text evidence="1">The sequence shown here is derived from an EMBL/GenBank/DDBJ whole genome shotgun (WGS) entry which is preliminary data.</text>
</comment>
<accession>A0ABU0E3Q6</accession>
<dbReference type="Pfam" id="PF08713">
    <property type="entry name" value="DNA_alkylation"/>
    <property type="match status" value="1"/>
</dbReference>
<keyword evidence="2" id="KW-1185">Reference proteome</keyword>
<name>A0ABU0E3Q6_9FIRM</name>
<dbReference type="PANTHER" id="PTHR34070:SF1">
    <property type="entry name" value="DNA ALKYLATION REPAIR PROTEIN"/>
    <property type="match status" value="1"/>
</dbReference>
<dbReference type="InterPro" id="IPR016024">
    <property type="entry name" value="ARM-type_fold"/>
</dbReference>
<protein>
    <submittedName>
        <fullName evidence="1">3-methyladenine DNA glycosylase AlkD</fullName>
    </submittedName>
</protein>
<gene>
    <name evidence="1" type="ORF">J2S15_002274</name>
</gene>
<dbReference type="Gene3D" id="1.25.10.90">
    <property type="match status" value="1"/>
</dbReference>
<reference evidence="1 2" key="1">
    <citation type="submission" date="2023-07" db="EMBL/GenBank/DDBJ databases">
        <title>Genomic Encyclopedia of Type Strains, Phase IV (KMG-IV): sequencing the most valuable type-strain genomes for metagenomic binning, comparative biology and taxonomic classification.</title>
        <authorList>
            <person name="Goeker M."/>
        </authorList>
    </citation>
    <scope>NUCLEOTIDE SEQUENCE [LARGE SCALE GENOMIC DNA]</scope>
    <source>
        <strain evidence="1 2">DSM 16784</strain>
    </source>
</reference>
<dbReference type="Proteomes" id="UP001230220">
    <property type="component" value="Unassembled WGS sequence"/>
</dbReference>
<dbReference type="EMBL" id="JAUSUR010000004">
    <property type="protein sequence ID" value="MDQ0361524.1"/>
    <property type="molecule type" value="Genomic_DNA"/>
</dbReference>
<organism evidence="1 2">
    <name type="scientific">Breznakia pachnodae</name>
    <dbReference type="NCBI Taxonomy" id="265178"/>
    <lineage>
        <taxon>Bacteria</taxon>
        <taxon>Bacillati</taxon>
        <taxon>Bacillota</taxon>
        <taxon>Erysipelotrichia</taxon>
        <taxon>Erysipelotrichales</taxon>
        <taxon>Erysipelotrichaceae</taxon>
        <taxon>Breznakia</taxon>
    </lineage>
</organism>
<evidence type="ECO:0000313" key="2">
    <source>
        <dbReference type="Proteomes" id="UP001230220"/>
    </source>
</evidence>
<sequence>MENIEELADKVKCNILNADEFNFMKINKLFKSQFLKLKDIEKIMLFEKMIDSGNFKLFSFGTLFIKSSNIYILEYFHFFENFLYEYVNEWYECDQYCYRVLNPFVERYPLLYKNILNWTKASCIYVKRAAAVCLIHSSQTFSINVDYEIVDAVCEELLDEEHLHIKKAVGWLLKYSYLSYPEQTISFINNHLLQMNVITFNYAMEKMPIENRNELKRNRFIQNK</sequence>